<organism evidence="1 2">
    <name type="scientific">Hamadaea flava</name>
    <dbReference type="NCBI Taxonomy" id="1742688"/>
    <lineage>
        <taxon>Bacteria</taxon>
        <taxon>Bacillati</taxon>
        <taxon>Actinomycetota</taxon>
        <taxon>Actinomycetes</taxon>
        <taxon>Micromonosporales</taxon>
        <taxon>Micromonosporaceae</taxon>
        <taxon>Hamadaea</taxon>
    </lineage>
</organism>
<evidence type="ECO:0000313" key="2">
    <source>
        <dbReference type="Proteomes" id="UP001595816"/>
    </source>
</evidence>
<sequence>MADRNANILLSTEDLVAAVKTFASAHGGGKAAVEYLGKRGALVIVTGADGEETQLPTTSIEVARDACGQAGVAVDNGWDNELTDLIRPSNDLWRSRGRSMSR</sequence>
<reference evidence="2" key="1">
    <citation type="journal article" date="2019" name="Int. J. Syst. Evol. Microbiol.">
        <title>The Global Catalogue of Microorganisms (GCM) 10K type strain sequencing project: providing services to taxonomists for standard genome sequencing and annotation.</title>
        <authorList>
            <consortium name="The Broad Institute Genomics Platform"/>
            <consortium name="The Broad Institute Genome Sequencing Center for Infectious Disease"/>
            <person name="Wu L."/>
            <person name="Ma J."/>
        </authorList>
    </citation>
    <scope>NUCLEOTIDE SEQUENCE [LARGE SCALE GENOMIC DNA]</scope>
    <source>
        <strain evidence="2">CGMCC 4.7289</strain>
    </source>
</reference>
<protein>
    <submittedName>
        <fullName evidence="1">Uncharacterized protein</fullName>
    </submittedName>
</protein>
<dbReference type="RefSeq" id="WP_253752839.1">
    <property type="nucleotide sequence ID" value="NZ_JAMZDZ010000001.1"/>
</dbReference>
<proteinExistence type="predicted"/>
<dbReference type="Proteomes" id="UP001595816">
    <property type="component" value="Unassembled WGS sequence"/>
</dbReference>
<evidence type="ECO:0000313" key="1">
    <source>
        <dbReference type="EMBL" id="MFC4132659.1"/>
    </source>
</evidence>
<gene>
    <name evidence="1" type="ORF">ACFOZ4_18780</name>
</gene>
<keyword evidence="2" id="KW-1185">Reference proteome</keyword>
<accession>A0ABV8LS78</accession>
<comment type="caution">
    <text evidence="1">The sequence shown here is derived from an EMBL/GenBank/DDBJ whole genome shotgun (WGS) entry which is preliminary data.</text>
</comment>
<name>A0ABV8LS78_9ACTN</name>
<dbReference type="EMBL" id="JBHSAY010000009">
    <property type="protein sequence ID" value="MFC4132659.1"/>
    <property type="molecule type" value="Genomic_DNA"/>
</dbReference>